<dbReference type="Pfam" id="PF13560">
    <property type="entry name" value="HTH_31"/>
    <property type="match status" value="1"/>
</dbReference>
<dbReference type="OrthoDB" id="4930438at2"/>
<dbReference type="EMBL" id="CP001821">
    <property type="protein sequence ID" value="ACZ30777.1"/>
    <property type="molecule type" value="Genomic_DNA"/>
</dbReference>
<dbReference type="RefSeq" id="WP_012878519.1">
    <property type="nucleotide sequence ID" value="NC_013530.1"/>
</dbReference>
<dbReference type="CDD" id="cd00093">
    <property type="entry name" value="HTH_XRE"/>
    <property type="match status" value="1"/>
</dbReference>
<dbReference type="HOGENOM" id="CLU_066192_47_3_11"/>
<protein>
    <submittedName>
        <fullName evidence="2">Transcriptional regulator, XRE family</fullName>
    </submittedName>
</protein>
<dbReference type="AlphaFoldDB" id="D1BST5"/>
<reference evidence="2 3" key="2">
    <citation type="journal article" date="2010" name="Stand. Genomic Sci.">
        <title>Complete genome sequence of Xylanimonas cellulosilytica type strain (XIL07).</title>
        <authorList>
            <person name="Foster B."/>
            <person name="Pukall R."/>
            <person name="Abt B."/>
            <person name="Nolan M."/>
            <person name="Glavina Del Rio T."/>
            <person name="Chen F."/>
            <person name="Lucas S."/>
            <person name="Tice H."/>
            <person name="Pitluck S."/>
            <person name="Cheng J.-F."/>
            <person name="Chertkov O."/>
            <person name="Brettin T."/>
            <person name="Han C."/>
            <person name="Detter J.C."/>
            <person name="Bruce D."/>
            <person name="Goodwin L."/>
            <person name="Ivanova N."/>
            <person name="Mavromatis K."/>
            <person name="Pati A."/>
            <person name="Mikhailova N."/>
            <person name="Chen A."/>
            <person name="Palaniappan K."/>
            <person name="Land M."/>
            <person name="Hauser L."/>
            <person name="Chang Y.-J."/>
            <person name="Jeffries C.D."/>
            <person name="Chain P."/>
            <person name="Rohde M."/>
            <person name="Goeker M."/>
            <person name="Bristow J."/>
            <person name="Eisen J.A."/>
            <person name="Markowitz V."/>
            <person name="Hugenholtz P."/>
            <person name="Kyrpides N.C."/>
            <person name="Klenk H.-P."/>
            <person name="Lapidus A."/>
        </authorList>
    </citation>
    <scope>NUCLEOTIDE SEQUENCE [LARGE SCALE GENOMIC DNA]</scope>
    <source>
        <strain evidence="3">DSM 15894 / CECT 5975 / LMG 20990 / XIL07</strain>
    </source>
</reference>
<dbReference type="SMART" id="SM00530">
    <property type="entry name" value="HTH_XRE"/>
    <property type="match status" value="1"/>
</dbReference>
<dbReference type="SUPFAM" id="SSF47413">
    <property type="entry name" value="lambda repressor-like DNA-binding domains"/>
    <property type="match status" value="1"/>
</dbReference>
<name>D1BST5_XYLCX</name>
<gene>
    <name evidence="2" type="ordered locus">Xcel_1757</name>
</gene>
<feature type="domain" description="HTH cro/C1-type" evidence="1">
    <location>
        <begin position="13"/>
        <end position="36"/>
    </location>
</feature>
<organism evidence="2 3">
    <name type="scientific">Xylanimonas cellulosilytica (strain DSM 15894 / JCM 12276 / CECT 5975 / KCTC 9989 / LMG 20990 / NBRC 107835 / XIL07)</name>
    <dbReference type="NCBI Taxonomy" id="446471"/>
    <lineage>
        <taxon>Bacteria</taxon>
        <taxon>Bacillati</taxon>
        <taxon>Actinomycetota</taxon>
        <taxon>Actinomycetes</taxon>
        <taxon>Micrococcales</taxon>
        <taxon>Promicromonosporaceae</taxon>
        <taxon>Xylanimonas</taxon>
    </lineage>
</organism>
<dbReference type="InterPro" id="IPR001387">
    <property type="entry name" value="Cro/C1-type_HTH"/>
</dbReference>
<sequence length="84" mass="8796">MIITTAQQLGALLRRARTDAGMTQAALAAATGVSRQWVISAEAGAPTARLDLVIDALRAVGLVLDVVPEEQDDALDEVLGRTRA</sequence>
<evidence type="ECO:0000313" key="2">
    <source>
        <dbReference type="EMBL" id="ACZ30777.1"/>
    </source>
</evidence>
<reference evidence="3" key="1">
    <citation type="submission" date="2009-11" db="EMBL/GenBank/DDBJ databases">
        <title>The complete chromosome of Xylanimonas cellulosilytica DSM 15894.</title>
        <authorList>
            <consortium name="US DOE Joint Genome Institute (JGI-PGF)"/>
            <person name="Lucas S."/>
            <person name="Copeland A."/>
            <person name="Lapidus A."/>
            <person name="Glavina del Rio T."/>
            <person name="Dalin E."/>
            <person name="Tice H."/>
            <person name="Bruce D."/>
            <person name="Goodwin L."/>
            <person name="Pitluck S."/>
            <person name="Kyrpides N."/>
            <person name="Mavromatis K."/>
            <person name="Ivanova N."/>
            <person name="Mikhailova N."/>
            <person name="Foster B."/>
            <person name="Clum A."/>
            <person name="Brettin T."/>
            <person name="Detter J.C."/>
            <person name="Han C."/>
            <person name="Larimer F."/>
            <person name="Land M."/>
            <person name="Hauser L."/>
            <person name="Markowitz V."/>
            <person name="Cheng J.F."/>
            <person name="Hugenholtz P."/>
            <person name="Woyke T."/>
            <person name="Wu D."/>
            <person name="Gehrich-Schroeter G."/>
            <person name="Schneider S."/>
            <person name="Pukall S.R."/>
            <person name="Klenk H.P."/>
            <person name="Eisen J.A."/>
        </authorList>
    </citation>
    <scope>NUCLEOTIDE SEQUENCE [LARGE SCALE GENOMIC DNA]</scope>
    <source>
        <strain evidence="3">DSM 15894 / CECT 5975 / LMG 20990 / XIL07</strain>
    </source>
</reference>
<evidence type="ECO:0000259" key="1">
    <source>
        <dbReference type="PROSITE" id="PS50943"/>
    </source>
</evidence>
<dbReference type="eggNOG" id="COG1476">
    <property type="taxonomic scope" value="Bacteria"/>
</dbReference>
<dbReference type="GO" id="GO:0003677">
    <property type="term" value="F:DNA binding"/>
    <property type="evidence" value="ECO:0007669"/>
    <property type="project" value="InterPro"/>
</dbReference>
<evidence type="ECO:0000313" key="3">
    <source>
        <dbReference type="Proteomes" id="UP000002255"/>
    </source>
</evidence>
<dbReference type="KEGG" id="xce:Xcel_1757"/>
<dbReference type="STRING" id="446471.Xcel_1757"/>
<accession>D1BST5</accession>
<dbReference type="PROSITE" id="PS50943">
    <property type="entry name" value="HTH_CROC1"/>
    <property type="match status" value="1"/>
</dbReference>
<dbReference type="InterPro" id="IPR010982">
    <property type="entry name" value="Lambda_DNA-bd_dom_sf"/>
</dbReference>
<dbReference type="Proteomes" id="UP000002255">
    <property type="component" value="Chromosome"/>
</dbReference>
<dbReference type="Gene3D" id="1.10.260.40">
    <property type="entry name" value="lambda repressor-like DNA-binding domains"/>
    <property type="match status" value="1"/>
</dbReference>
<proteinExistence type="predicted"/>
<keyword evidence="3" id="KW-1185">Reference proteome</keyword>